<dbReference type="EMBL" id="JABSTQ010002255">
    <property type="protein sequence ID" value="KAG0444268.1"/>
    <property type="molecule type" value="Genomic_DNA"/>
</dbReference>
<evidence type="ECO:0000313" key="1">
    <source>
        <dbReference type="EMBL" id="KAG0444268.1"/>
    </source>
</evidence>
<proteinExistence type="predicted"/>
<reference evidence="1 2" key="1">
    <citation type="journal article" date="2020" name="Cell">
        <title>Large-Scale Comparative Analyses of Tick Genomes Elucidate Their Genetic Diversity and Vector Capacities.</title>
        <authorList>
            <consortium name="Tick Genome and Microbiome Consortium (TIGMIC)"/>
            <person name="Jia N."/>
            <person name="Wang J."/>
            <person name="Shi W."/>
            <person name="Du L."/>
            <person name="Sun Y."/>
            <person name="Zhan W."/>
            <person name="Jiang J.F."/>
            <person name="Wang Q."/>
            <person name="Zhang B."/>
            <person name="Ji P."/>
            <person name="Bell-Sakyi L."/>
            <person name="Cui X.M."/>
            <person name="Yuan T.T."/>
            <person name="Jiang B.G."/>
            <person name="Yang W.F."/>
            <person name="Lam T.T."/>
            <person name="Chang Q.C."/>
            <person name="Ding S.J."/>
            <person name="Wang X.J."/>
            <person name="Zhu J.G."/>
            <person name="Ruan X.D."/>
            <person name="Zhao L."/>
            <person name="Wei J.T."/>
            <person name="Ye R.Z."/>
            <person name="Que T.C."/>
            <person name="Du C.H."/>
            <person name="Zhou Y.H."/>
            <person name="Cheng J.X."/>
            <person name="Dai P.F."/>
            <person name="Guo W.B."/>
            <person name="Han X.H."/>
            <person name="Huang E.J."/>
            <person name="Li L.F."/>
            <person name="Wei W."/>
            <person name="Gao Y.C."/>
            <person name="Liu J.Z."/>
            <person name="Shao H.Z."/>
            <person name="Wang X."/>
            <person name="Wang C.C."/>
            <person name="Yang T.C."/>
            <person name="Huo Q.B."/>
            <person name="Li W."/>
            <person name="Chen H.Y."/>
            <person name="Chen S.E."/>
            <person name="Zhou L.G."/>
            <person name="Ni X.B."/>
            <person name="Tian J.H."/>
            <person name="Sheng Y."/>
            <person name="Liu T."/>
            <person name="Pan Y.S."/>
            <person name="Xia L.Y."/>
            <person name="Li J."/>
            <person name="Zhao F."/>
            <person name="Cao W.C."/>
        </authorList>
    </citation>
    <scope>NUCLEOTIDE SEQUENCE [LARGE SCALE GENOMIC DNA]</scope>
    <source>
        <strain evidence="1">Iper-2018</strain>
    </source>
</reference>
<evidence type="ECO:0000313" key="2">
    <source>
        <dbReference type="Proteomes" id="UP000805193"/>
    </source>
</evidence>
<protein>
    <submittedName>
        <fullName evidence="1">Uncharacterized protein</fullName>
    </submittedName>
</protein>
<gene>
    <name evidence="1" type="ORF">HPB47_013984</name>
</gene>
<organism evidence="1 2">
    <name type="scientific">Ixodes persulcatus</name>
    <name type="common">Taiga tick</name>
    <dbReference type="NCBI Taxonomy" id="34615"/>
    <lineage>
        <taxon>Eukaryota</taxon>
        <taxon>Metazoa</taxon>
        <taxon>Ecdysozoa</taxon>
        <taxon>Arthropoda</taxon>
        <taxon>Chelicerata</taxon>
        <taxon>Arachnida</taxon>
        <taxon>Acari</taxon>
        <taxon>Parasitiformes</taxon>
        <taxon>Ixodida</taxon>
        <taxon>Ixodoidea</taxon>
        <taxon>Ixodidae</taxon>
        <taxon>Ixodinae</taxon>
        <taxon>Ixodes</taxon>
    </lineage>
</organism>
<name>A0AC60R0P4_IXOPE</name>
<sequence length="677" mass="76060">MRTAREKRAQGQSTGREARDGDRTVQPWRRSHRTPGSKNKDVSIMTWPLSPDRWGTRKLTKDQAIKETLQGANFCNLLLHILYSVILLALVDHRYLFRYISVGTPGRCHDARVYRRSPLAHLLEQNQTAVPRVMDGTEIPPLILCDQAFPLTRNLMKPFPHSLNHPQGKGDFNYALFKARRVVEDAFGRLKARFRIVLKRMEMRIDHVNTVVRACCTLHNICEMLNDGAEKQWVDAARKIEESAKRERPMQRTKATEDGPTLSERPDIQACPAMEALLLQLRRLALLVSTSHSAATPPRLLVGWPPLVGALTSALRAAFLEIRPRRPHFTSLAQPIADPTDKDEEDLLFGGFSSTQDLPGSYRARVPDPESDDSDTELETSPERDRGHYPRHVKPRQRLFTTTDPPTRRDFRNALVFVDRASRSSRFFGTRDVVELQLLENFLALRIFDRVPLLYHVTLSGWQTALQGYADPSASYLPGAPLPPPPASTAASDHPSRPAGRGLGASQATRGARNRKPPRRPRTPSPLTRLFASPELLDRLPMWDSRDYARLPPSPPPTCSTVPVSVAPEAIFFDTSLLVDHVVTNLDIVLANPQPVVVDVTGQQVVAVLQDVVQPSDILLQALRAMCAPLPHPRKRRTHGPLRPTVSLDGWPTILRQMSSPTETTTRMMMTRGDLFL</sequence>
<comment type="caution">
    <text evidence="1">The sequence shown here is derived from an EMBL/GenBank/DDBJ whole genome shotgun (WGS) entry which is preliminary data.</text>
</comment>
<dbReference type="Proteomes" id="UP000805193">
    <property type="component" value="Unassembled WGS sequence"/>
</dbReference>
<keyword evidence="2" id="KW-1185">Reference proteome</keyword>
<accession>A0AC60R0P4</accession>